<reference evidence="2" key="2">
    <citation type="submission" date="2025-09" db="UniProtKB">
        <authorList>
            <consortium name="Ensembl"/>
        </authorList>
    </citation>
    <scope>IDENTIFICATION</scope>
</reference>
<feature type="compositionally biased region" description="Polar residues" evidence="1">
    <location>
        <begin position="126"/>
        <end position="144"/>
    </location>
</feature>
<organism evidence="2 3">
    <name type="scientific">Moschus moschiferus</name>
    <name type="common">Siberian musk deer</name>
    <name type="synonym">Moschus sibiricus</name>
    <dbReference type="NCBI Taxonomy" id="68415"/>
    <lineage>
        <taxon>Eukaryota</taxon>
        <taxon>Metazoa</taxon>
        <taxon>Chordata</taxon>
        <taxon>Craniata</taxon>
        <taxon>Vertebrata</taxon>
        <taxon>Euteleostomi</taxon>
        <taxon>Mammalia</taxon>
        <taxon>Eutheria</taxon>
        <taxon>Laurasiatheria</taxon>
        <taxon>Artiodactyla</taxon>
        <taxon>Ruminantia</taxon>
        <taxon>Pecora</taxon>
        <taxon>Moschidae</taxon>
        <taxon>Moschus</taxon>
    </lineage>
</organism>
<feature type="region of interest" description="Disordered" evidence="1">
    <location>
        <begin position="114"/>
        <end position="152"/>
    </location>
</feature>
<evidence type="ECO:0000313" key="3">
    <source>
        <dbReference type="Proteomes" id="UP000694544"/>
    </source>
</evidence>
<dbReference type="Ensembl" id="ENSMMST00000001571.1">
    <property type="protein sequence ID" value="ENSMMSP00000001431.1"/>
    <property type="gene ID" value="ENSMMSG00000001150.1"/>
</dbReference>
<evidence type="ECO:0000313" key="2">
    <source>
        <dbReference type="Ensembl" id="ENSMMSP00000001431.1"/>
    </source>
</evidence>
<reference evidence="2" key="1">
    <citation type="submission" date="2025-08" db="UniProtKB">
        <authorList>
            <consortium name="Ensembl"/>
        </authorList>
    </citation>
    <scope>IDENTIFICATION</scope>
</reference>
<protein>
    <submittedName>
        <fullName evidence="2">Uncharacterized protein</fullName>
    </submittedName>
</protein>
<sequence length="152" mass="15627">LLTIPYPDFADLAFVDGDVGVEGGHGDQPHIGHRGVAPVLVLGGDSEGCQALVTGALEVKVPAVEGVVVWVAPQPARGLVVGHAHALAILILARLLWPTCHTVARVWGQRREDLEGLPGGKPDPHSQGSSASQVPGTQVPSHLGSQPPGGHI</sequence>
<name>A0A8C6CSG6_MOSMO</name>
<evidence type="ECO:0000256" key="1">
    <source>
        <dbReference type="SAM" id="MobiDB-lite"/>
    </source>
</evidence>
<dbReference type="Proteomes" id="UP000694544">
    <property type="component" value="Unplaced"/>
</dbReference>
<keyword evidence="3" id="KW-1185">Reference proteome</keyword>
<dbReference type="AlphaFoldDB" id="A0A8C6CSG6"/>
<accession>A0A8C6CSG6</accession>
<proteinExistence type="predicted"/>
<dbReference type="GeneTree" id="ENSGT00980000202383"/>